<proteinExistence type="evidence at transcript level"/>
<name>B6TSN8_MAIZE</name>
<organism evidence="1">
    <name type="scientific">Zea mays</name>
    <name type="common">Maize</name>
    <dbReference type="NCBI Taxonomy" id="4577"/>
    <lineage>
        <taxon>Eukaryota</taxon>
        <taxon>Viridiplantae</taxon>
        <taxon>Streptophyta</taxon>
        <taxon>Embryophyta</taxon>
        <taxon>Tracheophyta</taxon>
        <taxon>Spermatophyta</taxon>
        <taxon>Magnoliopsida</taxon>
        <taxon>Liliopsida</taxon>
        <taxon>Poales</taxon>
        <taxon>Poaceae</taxon>
        <taxon>PACMAD clade</taxon>
        <taxon>Panicoideae</taxon>
        <taxon>Andropogonodae</taxon>
        <taxon>Andropogoneae</taxon>
        <taxon>Tripsacinae</taxon>
        <taxon>Zea</taxon>
    </lineage>
</organism>
<dbReference type="AlphaFoldDB" id="B6TSN8"/>
<dbReference type="HOGENOM" id="CLU_2945058_0_0_1"/>
<sequence length="60" mass="6563">MAGSQMPQRESREGSSAAVQLVVLLPWCMGARDASLNACRRCVELEGYGRSVFNEFLLGD</sequence>
<protein>
    <submittedName>
        <fullName evidence="1">Uncharacterized protein</fullName>
    </submittedName>
</protein>
<dbReference type="EMBL" id="EU968003">
    <property type="protein sequence ID" value="ACG40121.1"/>
    <property type="molecule type" value="mRNA"/>
</dbReference>
<accession>B6TSN8</accession>
<evidence type="ECO:0000313" key="1">
    <source>
        <dbReference type="EMBL" id="ACG40121.1"/>
    </source>
</evidence>
<reference evidence="1" key="1">
    <citation type="journal article" date="2009" name="Plant Mol. Biol.">
        <title>Insights into corn genes derived from large-scale cDNA sequencing.</title>
        <authorList>
            <person name="Alexandrov N.N."/>
            <person name="Brover V.V."/>
            <person name="Freidin S."/>
            <person name="Troukhan M.E."/>
            <person name="Tatarinova T.V."/>
            <person name="Zhang H."/>
            <person name="Swaller T.J."/>
            <person name="Lu Y.P."/>
            <person name="Bouck J."/>
            <person name="Flavell R.B."/>
            <person name="Feldmann K.A."/>
        </authorList>
    </citation>
    <scope>NUCLEOTIDE SEQUENCE</scope>
</reference>